<evidence type="ECO:0000256" key="3">
    <source>
        <dbReference type="ARBA" id="ARBA00022827"/>
    </source>
</evidence>
<name>A0ABM8AII2_9DEIO</name>
<dbReference type="Gene3D" id="3.50.50.60">
    <property type="entry name" value="FAD/NAD(P)-binding domain"/>
    <property type="match status" value="1"/>
</dbReference>
<reference evidence="5" key="1">
    <citation type="submission" date="2022-07" db="EMBL/GenBank/DDBJ databases">
        <title>Complete Genome Sequence of the Radioresistant Bacterium Deinococcus aetherius ST0316, Isolated from the Air Dust collected in Lower Stratosphere above Japan.</title>
        <authorList>
            <person name="Satoh K."/>
            <person name="Hagiwara K."/>
            <person name="Katsumata K."/>
            <person name="Kubo A."/>
            <person name="Yokobori S."/>
            <person name="Yamagishi A."/>
            <person name="Oono Y."/>
            <person name="Narumi I."/>
        </authorList>
    </citation>
    <scope>NUCLEOTIDE SEQUENCE</scope>
    <source>
        <strain evidence="5">ST0316</strain>
        <plasmid evidence="5">pDAETH-1</plasmid>
    </source>
</reference>
<evidence type="ECO:0000256" key="1">
    <source>
        <dbReference type="ARBA" id="ARBA00001974"/>
    </source>
</evidence>
<keyword evidence="2" id="KW-0285">Flavoprotein</keyword>
<keyword evidence="6" id="KW-1185">Reference proteome</keyword>
<accession>A0ABM8AII2</accession>
<dbReference type="InterPro" id="IPR036188">
    <property type="entry name" value="FAD/NAD-bd_sf"/>
</dbReference>
<dbReference type="Gene3D" id="3.30.70.2450">
    <property type="match status" value="1"/>
</dbReference>
<dbReference type="PANTHER" id="PTHR43004">
    <property type="entry name" value="TRK SYSTEM POTASSIUM UPTAKE PROTEIN"/>
    <property type="match status" value="1"/>
</dbReference>
<feature type="domain" description="FAD-binding" evidence="4">
    <location>
        <begin position="6"/>
        <end position="338"/>
    </location>
</feature>
<dbReference type="RefSeq" id="WP_264777500.1">
    <property type="nucleotide sequence ID" value="NZ_AP026561.1"/>
</dbReference>
<evidence type="ECO:0000313" key="5">
    <source>
        <dbReference type="EMBL" id="BDP43626.1"/>
    </source>
</evidence>
<comment type="cofactor">
    <cofactor evidence="1">
        <name>FAD</name>
        <dbReference type="ChEBI" id="CHEBI:57692"/>
    </cofactor>
</comment>
<evidence type="ECO:0000256" key="2">
    <source>
        <dbReference type="ARBA" id="ARBA00022630"/>
    </source>
</evidence>
<dbReference type="PANTHER" id="PTHR43004:SF19">
    <property type="entry name" value="BINDING MONOOXYGENASE, PUTATIVE (JCVI)-RELATED"/>
    <property type="match status" value="1"/>
</dbReference>
<sequence length="516" mass="56455">MTTGTTDVLIAGAGPTGLFLALWLTRLGVRVLIADPRRGPVRETRAIAVQARTLEFYDQLGLGEQALARGRHFDRLNLFVGGDLRGSVRLRGVGDGLTPHPYLYILTQDENEAMLASHLGALGVQVDWETEVTGFTQDGDGVTATLERDGRERTVRASFVAGCDGARSTVRHAMNVPLSGGTYEQRFYVADITLSGRIREGDVNLVLADDDFLAFFPMPGSDRHRVVGQLPPGAPEDATFDLVRSRIEANGLARVSQLHWFSTYRVHHRVADQFRAGRAFLLGDAAHVHTPVGGQGMNTGLGDAANLAWKLAQVLRGGSTELLDTYEPERRPFAVSLVGTTDRVFTGIVGRGRAARLFRLGVVPTLVPLLTRFRAVRRLLFLTVSQTRLRYPRSPLSQGRAGRVRGGDRLPWVPHPGGSNFDPLRTLTWQVHVYGGADPELLAWCARRDLPLHVFPYDAAARRAGLEAGAAYLVRPDGYVGLVAPRLDFSLFDAYAARWLPGRVQPSPVPRPVLTS</sequence>
<proteinExistence type="predicted"/>
<protein>
    <submittedName>
        <fullName evidence="5">2-polyprenyl-6-methoxyphenol hydroxylase</fullName>
    </submittedName>
</protein>
<dbReference type="Pfam" id="PF01494">
    <property type="entry name" value="FAD_binding_3"/>
    <property type="match status" value="1"/>
</dbReference>
<dbReference type="PRINTS" id="PR00420">
    <property type="entry name" value="RNGMNOXGNASE"/>
</dbReference>
<keyword evidence="5" id="KW-0614">Plasmid</keyword>
<dbReference type="EMBL" id="AP026561">
    <property type="protein sequence ID" value="BDP43626.1"/>
    <property type="molecule type" value="Genomic_DNA"/>
</dbReference>
<dbReference type="InterPro" id="IPR050641">
    <property type="entry name" value="RIFMO-like"/>
</dbReference>
<keyword evidence="3" id="KW-0274">FAD</keyword>
<dbReference type="InterPro" id="IPR002938">
    <property type="entry name" value="FAD-bd"/>
</dbReference>
<organism evidence="5 6">
    <name type="scientific">Deinococcus aetherius</name>
    <dbReference type="NCBI Taxonomy" id="200252"/>
    <lineage>
        <taxon>Bacteria</taxon>
        <taxon>Thermotogati</taxon>
        <taxon>Deinococcota</taxon>
        <taxon>Deinococci</taxon>
        <taxon>Deinococcales</taxon>
        <taxon>Deinococcaceae</taxon>
        <taxon>Deinococcus</taxon>
    </lineage>
</organism>
<dbReference type="SUPFAM" id="SSF51905">
    <property type="entry name" value="FAD/NAD(P)-binding domain"/>
    <property type="match status" value="1"/>
</dbReference>
<evidence type="ECO:0000313" key="6">
    <source>
        <dbReference type="Proteomes" id="UP001064971"/>
    </source>
</evidence>
<gene>
    <name evidence="5" type="ORF">DAETH_35950</name>
</gene>
<geneLocation type="plasmid" evidence="5 6">
    <name>pDAETH-1</name>
</geneLocation>
<dbReference type="Proteomes" id="UP001064971">
    <property type="component" value="Plasmid pDAETH-1"/>
</dbReference>
<evidence type="ECO:0000259" key="4">
    <source>
        <dbReference type="Pfam" id="PF01494"/>
    </source>
</evidence>